<feature type="transmembrane region" description="Helical" evidence="1">
    <location>
        <begin position="389"/>
        <end position="410"/>
    </location>
</feature>
<feature type="transmembrane region" description="Helical" evidence="1">
    <location>
        <begin position="87"/>
        <end position="106"/>
    </location>
</feature>
<feature type="transmembrane region" description="Helical" evidence="1">
    <location>
        <begin position="292"/>
        <end position="312"/>
    </location>
</feature>
<keyword evidence="1" id="KW-0812">Transmembrane</keyword>
<organism evidence="2 3">
    <name type="scientific">Candidatus Woesebacteria bacterium RIFOXYB1_FULL_38_16</name>
    <dbReference type="NCBI Taxonomy" id="1802538"/>
    <lineage>
        <taxon>Bacteria</taxon>
        <taxon>Candidatus Woeseibacteriota</taxon>
    </lineage>
</organism>
<comment type="caution">
    <text evidence="2">The sequence shown here is derived from an EMBL/GenBank/DDBJ whole genome shotgun (WGS) entry which is preliminary data.</text>
</comment>
<dbReference type="Proteomes" id="UP000178999">
    <property type="component" value="Unassembled WGS sequence"/>
</dbReference>
<evidence type="ECO:0000256" key="1">
    <source>
        <dbReference type="SAM" id="Phobius"/>
    </source>
</evidence>
<evidence type="ECO:0000313" key="3">
    <source>
        <dbReference type="Proteomes" id="UP000178999"/>
    </source>
</evidence>
<dbReference type="STRING" id="1802538.A2382_00485"/>
<protein>
    <recommendedName>
        <fullName evidence="4">Glycosyltransferase RgtA/B/C/D-like domain-containing protein</fullName>
    </recommendedName>
</protein>
<accession>A0A1F8CSD4</accession>
<feature type="transmembrane region" description="Helical" evidence="1">
    <location>
        <begin position="190"/>
        <end position="223"/>
    </location>
</feature>
<keyword evidence="1" id="KW-0472">Membrane</keyword>
<feature type="transmembrane region" description="Helical" evidence="1">
    <location>
        <begin position="333"/>
        <end position="353"/>
    </location>
</feature>
<evidence type="ECO:0000313" key="2">
    <source>
        <dbReference type="EMBL" id="OGM79247.1"/>
    </source>
</evidence>
<feature type="transmembrane region" description="Helical" evidence="1">
    <location>
        <begin position="118"/>
        <end position="139"/>
    </location>
</feature>
<sequence>MLFFAIIVGSLLWSLVMFRSGLLYEYGIGFWGPHGHDGMWHLALIESLSRGSNEIPILAGNNLTNYHIGFDLFLAVINKLTGISSSFLYFQLFPVVASLSIGYLVYKFVFLLTNNKRQALGALVFVYLGGSWGWVVTLVRGQGLGGESMFWSQQAISTLVNPPFAMSLITLLLGLIFLTRYVNKNRGYDFFGAVVFFVLSIQIKVYGGLIVLFALLLTGLWWYLVKRRLGILVMFGVVLILIWLTFPAFRGQGASLLVFKPFWFLETMMQISDRVGWPRFGEAMVNYRYGNVWLKAFLAYAVAFMVFWYGNMGMRFLAEYEITTWFWNYRKMGAVRVFLLSCIACGIVVPMLFLQKGTPWNTIQFFYYTLFFMSIIAGIRLGKVKQKRYWLILGVFLIPTTLGTLKNIYLTKQPPAYLSRAENEALLFLKTQPEGIVLTYLFDEIKSGRAKAPKPLYLYVTSSYVAAFSGKSVFLEDEMNLEITQYNWKDRKEEINQFYNSLDQQYVRDFLKKNNISYIYWVKPERARLGETQLGIERIYENQEVDIYKVIE</sequence>
<name>A0A1F8CSD4_9BACT</name>
<keyword evidence="1" id="KW-1133">Transmembrane helix</keyword>
<dbReference type="AlphaFoldDB" id="A0A1F8CSD4"/>
<proteinExistence type="predicted"/>
<feature type="transmembrane region" description="Helical" evidence="1">
    <location>
        <begin position="159"/>
        <end position="178"/>
    </location>
</feature>
<evidence type="ECO:0008006" key="4">
    <source>
        <dbReference type="Google" id="ProtNLM"/>
    </source>
</evidence>
<gene>
    <name evidence="2" type="ORF">A2382_00485</name>
</gene>
<feature type="transmembrane region" description="Helical" evidence="1">
    <location>
        <begin position="229"/>
        <end position="246"/>
    </location>
</feature>
<reference evidence="2 3" key="1">
    <citation type="journal article" date="2016" name="Nat. Commun.">
        <title>Thousands of microbial genomes shed light on interconnected biogeochemical processes in an aquifer system.</title>
        <authorList>
            <person name="Anantharaman K."/>
            <person name="Brown C.T."/>
            <person name="Hug L.A."/>
            <person name="Sharon I."/>
            <person name="Castelle C.J."/>
            <person name="Probst A.J."/>
            <person name="Thomas B.C."/>
            <person name="Singh A."/>
            <person name="Wilkins M.J."/>
            <person name="Karaoz U."/>
            <person name="Brodie E.L."/>
            <person name="Williams K.H."/>
            <person name="Hubbard S.S."/>
            <person name="Banfield J.F."/>
        </authorList>
    </citation>
    <scope>NUCLEOTIDE SEQUENCE [LARGE SCALE GENOMIC DNA]</scope>
</reference>
<feature type="transmembrane region" description="Helical" evidence="1">
    <location>
        <begin position="365"/>
        <end position="382"/>
    </location>
</feature>
<dbReference type="EMBL" id="MGHY01000018">
    <property type="protein sequence ID" value="OGM79247.1"/>
    <property type="molecule type" value="Genomic_DNA"/>
</dbReference>